<protein>
    <submittedName>
        <fullName evidence="1">Uncharacterized protein</fullName>
    </submittedName>
</protein>
<evidence type="ECO:0000313" key="2">
    <source>
        <dbReference type="Proteomes" id="UP000004596"/>
    </source>
</evidence>
<proteinExistence type="predicted"/>
<sequence>MVDYNFYLSGSENTVPVLITQQNQFSMQFGVVEYPAAKYLGGIFKGQLWIVEMSEFRFSVTAHCESAFFFFHFLVFIDCLYDVNLLKINGL</sequence>
<comment type="caution">
    <text evidence="1">The sequence shown here is derived from an EMBL/GenBank/DDBJ whole genome shotgun (WGS) entry which is preliminary data.</text>
</comment>
<evidence type="ECO:0000313" key="1">
    <source>
        <dbReference type="EMBL" id="EDV03800.1"/>
    </source>
</evidence>
<dbReference type="STRING" id="471870.BACINT_02926"/>
<dbReference type="Proteomes" id="UP000004596">
    <property type="component" value="Unassembled WGS sequence"/>
</dbReference>
<gene>
    <name evidence="1" type="ORF">BACINT_02926</name>
</gene>
<dbReference type="EMBL" id="ABJL02000008">
    <property type="protein sequence ID" value="EDV03800.1"/>
    <property type="molecule type" value="Genomic_DNA"/>
</dbReference>
<accession>B3CGX8</accession>
<reference evidence="1 2" key="1">
    <citation type="submission" date="2008-04" db="EMBL/GenBank/DDBJ databases">
        <title>Draft genome sequence of Bacteroides intestinalis (DSM 17393).</title>
        <authorList>
            <person name="Sudarsanam P."/>
            <person name="Ley R."/>
            <person name="Guruge J."/>
            <person name="Turnbaugh P.J."/>
            <person name="Mahowald M."/>
            <person name="Liep D."/>
            <person name="Gordon J."/>
        </authorList>
    </citation>
    <scope>NUCLEOTIDE SEQUENCE [LARGE SCALE GENOMIC DNA]</scope>
    <source>
        <strain evidence="1 2">DSM 17393</strain>
    </source>
</reference>
<reference evidence="1 2" key="2">
    <citation type="submission" date="2008-04" db="EMBL/GenBank/DDBJ databases">
        <authorList>
            <person name="Fulton L."/>
            <person name="Clifton S."/>
            <person name="Fulton B."/>
            <person name="Xu J."/>
            <person name="Minx P."/>
            <person name="Pepin K.H."/>
            <person name="Johnson M."/>
            <person name="Thiruvilangam P."/>
            <person name="Bhonagiri V."/>
            <person name="Nash W.E."/>
            <person name="Mardis E.R."/>
            <person name="Wilson R.K."/>
        </authorList>
    </citation>
    <scope>NUCLEOTIDE SEQUENCE [LARGE SCALE GENOMIC DNA]</scope>
    <source>
        <strain evidence="1 2">DSM 17393</strain>
    </source>
</reference>
<dbReference type="AlphaFoldDB" id="B3CGX8"/>
<organism evidence="1 2">
    <name type="scientific">Bacteroides intestinalis DSM 17393</name>
    <dbReference type="NCBI Taxonomy" id="471870"/>
    <lineage>
        <taxon>Bacteria</taxon>
        <taxon>Pseudomonadati</taxon>
        <taxon>Bacteroidota</taxon>
        <taxon>Bacteroidia</taxon>
        <taxon>Bacteroidales</taxon>
        <taxon>Bacteroidaceae</taxon>
        <taxon>Bacteroides</taxon>
    </lineage>
</organism>
<name>B3CGX8_9BACE</name>